<evidence type="ECO:0000259" key="3">
    <source>
        <dbReference type="PROSITE" id="PS50103"/>
    </source>
</evidence>
<evidence type="ECO:0008006" key="6">
    <source>
        <dbReference type="Google" id="ProtNLM"/>
    </source>
</evidence>
<keyword evidence="1" id="KW-0862">Zinc</keyword>
<dbReference type="PROSITE" id="PS50103">
    <property type="entry name" value="ZF_C3H1"/>
    <property type="match status" value="1"/>
</dbReference>
<evidence type="ECO:0000259" key="2">
    <source>
        <dbReference type="PROSITE" id="PS50011"/>
    </source>
</evidence>
<dbReference type="GO" id="GO:0008270">
    <property type="term" value="F:zinc ion binding"/>
    <property type="evidence" value="ECO:0007669"/>
    <property type="project" value="UniProtKB-KW"/>
</dbReference>
<keyword evidence="1" id="KW-0863">Zinc-finger</keyword>
<dbReference type="Proteomes" id="UP000663868">
    <property type="component" value="Unassembled WGS sequence"/>
</dbReference>
<dbReference type="EMBL" id="CAJOBB010000513">
    <property type="protein sequence ID" value="CAF3696344.1"/>
    <property type="molecule type" value="Genomic_DNA"/>
</dbReference>
<protein>
    <recommendedName>
        <fullName evidence="6">Protein kinase domain-containing protein</fullName>
    </recommendedName>
</protein>
<comment type="caution">
    <text evidence="4">The sequence shown here is derived from an EMBL/GenBank/DDBJ whole genome shotgun (WGS) entry which is preliminary data.</text>
</comment>
<evidence type="ECO:0000256" key="1">
    <source>
        <dbReference type="PROSITE-ProRule" id="PRU00723"/>
    </source>
</evidence>
<dbReference type="GO" id="GO:0005524">
    <property type="term" value="F:ATP binding"/>
    <property type="evidence" value="ECO:0007669"/>
    <property type="project" value="InterPro"/>
</dbReference>
<proteinExistence type="predicted"/>
<gene>
    <name evidence="4" type="ORF">KXQ929_LOCUS10721</name>
</gene>
<dbReference type="GO" id="GO:0004672">
    <property type="term" value="F:protein kinase activity"/>
    <property type="evidence" value="ECO:0007669"/>
    <property type="project" value="InterPro"/>
</dbReference>
<organism evidence="4 5">
    <name type="scientific">Adineta steineri</name>
    <dbReference type="NCBI Taxonomy" id="433720"/>
    <lineage>
        <taxon>Eukaryota</taxon>
        <taxon>Metazoa</taxon>
        <taxon>Spiralia</taxon>
        <taxon>Gnathifera</taxon>
        <taxon>Rotifera</taxon>
        <taxon>Eurotatoria</taxon>
        <taxon>Bdelloidea</taxon>
        <taxon>Adinetida</taxon>
        <taxon>Adinetidae</taxon>
        <taxon>Adineta</taxon>
    </lineage>
</organism>
<feature type="domain" description="C3H1-type" evidence="3">
    <location>
        <begin position="240"/>
        <end position="262"/>
    </location>
</feature>
<reference evidence="4" key="1">
    <citation type="submission" date="2021-02" db="EMBL/GenBank/DDBJ databases">
        <authorList>
            <person name="Nowell W R."/>
        </authorList>
    </citation>
    <scope>NUCLEOTIDE SEQUENCE</scope>
</reference>
<dbReference type="InterPro" id="IPR000719">
    <property type="entry name" value="Prot_kinase_dom"/>
</dbReference>
<sequence length="897" mass="105251">MLSIKLFPRALTATKSTLKCNGTNQHFFIIERPILLYEKELSVSRQLSRVHYLSHKITCGLKVKLPKDYSARELIAKVRNYFLPYGTINYQEYFDDMIYFIFDDYDSVDRIVLEKNAHRIKGIQLIVEKLRIPKDRRTIVTSDVIEYCIHVTNLPNDVNGNELSDIFRIDVANILIRPYNELQHHLVENNRTSRPVEVWIKDIGSNEVLQKLVNEKNGYCLRGCQIQCQVIRAPVNYFDFCKSYQEGKCSFSIGCRKKHIQCVEPIECRNTRCWYGHDQRRVIRSDRPNFTREDGYRVRISNFPPNVTRPEIFKRLWLRFFQNQSHLLVFNENDPSLPTIAYATNEKSLAFAKDLIHAWHDQTFSRDQPYIMQCQLEMDVDYYNSKIAISHAIISQQLHSSTPSVISSINSGAVRLTAAREQMQRPQSHAPFSGECRKQDQQLTSLALPNSWSLVDNLNVLTHSDSLYSIIDRTDSNRRALLKIYSTISDRSSRLRVERHRLALQRLAKVEGVPELIDCNYEKSMVNQNSWKKLWLITEEPKGTRLDVYLSKELRNFEDKMIIILELINLVEKIHRCGVVHRNLVPSKIYVEPYISTENGKEFHLQPIDFDFAHLINSSYKIQKINNTNLLPLIANQVTNNFYIPVEFEVEPLNNDDIDEEKESKQPERQSPTIDTGFICAILFWMITYHEPKAPHCVLENSQLMEDTLNLATNGCSWKIHCMKNHLQLIFDRAFDKKQQQQQRWSIDTLKYQIRFLLEVLNSMKEQDVTIENKSIIPSNESFIRLASWISLMKEEFIRYYSRFGLVHWSNNEKNQWSSYSTTVKNTDLLNIDKIQYPIKFEANQRENGDKIQIIVYIKINEATIVDLPIGNWHEKEIGTMHEIFLRELTIFCQLLL</sequence>
<keyword evidence="1" id="KW-0479">Metal-binding</keyword>
<feature type="zinc finger region" description="C3H1-type" evidence="1">
    <location>
        <begin position="240"/>
        <end position="262"/>
    </location>
</feature>
<dbReference type="PROSITE" id="PS50011">
    <property type="entry name" value="PROTEIN_KINASE_DOM"/>
    <property type="match status" value="1"/>
</dbReference>
<dbReference type="Gene3D" id="1.10.510.10">
    <property type="entry name" value="Transferase(Phosphotransferase) domain 1"/>
    <property type="match status" value="1"/>
</dbReference>
<dbReference type="AlphaFoldDB" id="A0A818UCE0"/>
<evidence type="ECO:0000313" key="4">
    <source>
        <dbReference type="EMBL" id="CAF3696344.1"/>
    </source>
</evidence>
<feature type="domain" description="Protein kinase" evidence="2">
    <location>
        <begin position="452"/>
        <end position="757"/>
    </location>
</feature>
<dbReference type="InterPro" id="IPR000571">
    <property type="entry name" value="Znf_CCCH"/>
</dbReference>
<evidence type="ECO:0000313" key="5">
    <source>
        <dbReference type="Proteomes" id="UP000663868"/>
    </source>
</evidence>
<dbReference type="SUPFAM" id="SSF56112">
    <property type="entry name" value="Protein kinase-like (PK-like)"/>
    <property type="match status" value="1"/>
</dbReference>
<accession>A0A818UCE0</accession>
<dbReference type="InterPro" id="IPR011009">
    <property type="entry name" value="Kinase-like_dom_sf"/>
</dbReference>
<name>A0A818UCE0_9BILA</name>